<dbReference type="InterPro" id="IPR032675">
    <property type="entry name" value="LRR_dom_sf"/>
</dbReference>
<evidence type="ECO:0000313" key="2">
    <source>
        <dbReference type="Proteomes" id="UP000807469"/>
    </source>
</evidence>
<dbReference type="EMBL" id="MU155231">
    <property type="protein sequence ID" value="KAF9478590.1"/>
    <property type="molecule type" value="Genomic_DNA"/>
</dbReference>
<dbReference type="AlphaFoldDB" id="A0A9P5Z1L1"/>
<dbReference type="SUPFAM" id="SSF52047">
    <property type="entry name" value="RNI-like"/>
    <property type="match status" value="1"/>
</dbReference>
<organism evidence="1 2">
    <name type="scientific">Pholiota conissans</name>
    <dbReference type="NCBI Taxonomy" id="109636"/>
    <lineage>
        <taxon>Eukaryota</taxon>
        <taxon>Fungi</taxon>
        <taxon>Dikarya</taxon>
        <taxon>Basidiomycota</taxon>
        <taxon>Agaricomycotina</taxon>
        <taxon>Agaricomycetes</taxon>
        <taxon>Agaricomycetidae</taxon>
        <taxon>Agaricales</taxon>
        <taxon>Agaricineae</taxon>
        <taxon>Strophariaceae</taxon>
        <taxon>Pholiota</taxon>
    </lineage>
</organism>
<name>A0A9P5Z1L1_9AGAR</name>
<evidence type="ECO:0008006" key="3">
    <source>
        <dbReference type="Google" id="ProtNLM"/>
    </source>
</evidence>
<gene>
    <name evidence="1" type="ORF">BDN70DRAFT_38838</name>
</gene>
<sequence length="341" mass="38861">MLARFSSQDDELPQLHTLELTSERNSWWPKPKQLETLSIALGSWCIKALNFDLTHLKKITLGNCSLKECLDVLRVAPLLTTCTLIQCYKHDKEDIDLQLPPQPIAYPNIQTFQIDLYAPDTLDCISSFFLFPSLKTLSLTYSRKAVRVDASSIVRLLKEFQCPLGTLTLTFDRVELPSEGFAPLFLELPGLRHLQLYFSRDNHMPSNAILSLLSEFSEANVDGIKQPRYLPSLHSLKFTTTKFRDWSKLPDMFGAYTANDHTFIQHRCALKNVMISSRSDYPPRVSKKNPDPSSVYPIDEETLKRILWLGDYGGVKWCLQGERIKDDIIGLGKKWYGIGGS</sequence>
<keyword evidence="2" id="KW-1185">Reference proteome</keyword>
<evidence type="ECO:0000313" key="1">
    <source>
        <dbReference type="EMBL" id="KAF9478590.1"/>
    </source>
</evidence>
<accession>A0A9P5Z1L1</accession>
<comment type="caution">
    <text evidence="1">The sequence shown here is derived from an EMBL/GenBank/DDBJ whole genome shotgun (WGS) entry which is preliminary data.</text>
</comment>
<protein>
    <recommendedName>
        <fullName evidence="3">F-box protein</fullName>
    </recommendedName>
</protein>
<proteinExistence type="predicted"/>
<reference evidence="1" key="1">
    <citation type="submission" date="2020-11" db="EMBL/GenBank/DDBJ databases">
        <authorList>
            <consortium name="DOE Joint Genome Institute"/>
            <person name="Ahrendt S."/>
            <person name="Riley R."/>
            <person name="Andreopoulos W."/>
            <person name="Labutti K."/>
            <person name="Pangilinan J."/>
            <person name="Ruiz-Duenas F.J."/>
            <person name="Barrasa J.M."/>
            <person name="Sanchez-Garcia M."/>
            <person name="Camarero S."/>
            <person name="Miyauchi S."/>
            <person name="Serrano A."/>
            <person name="Linde D."/>
            <person name="Babiker R."/>
            <person name="Drula E."/>
            <person name="Ayuso-Fernandez I."/>
            <person name="Pacheco R."/>
            <person name="Padilla G."/>
            <person name="Ferreira P."/>
            <person name="Barriuso J."/>
            <person name="Kellner H."/>
            <person name="Castanera R."/>
            <person name="Alfaro M."/>
            <person name="Ramirez L."/>
            <person name="Pisabarro A.G."/>
            <person name="Kuo A."/>
            <person name="Tritt A."/>
            <person name="Lipzen A."/>
            <person name="He G."/>
            <person name="Yan M."/>
            <person name="Ng V."/>
            <person name="Cullen D."/>
            <person name="Martin F."/>
            <person name="Rosso M.-N."/>
            <person name="Henrissat B."/>
            <person name="Hibbett D."/>
            <person name="Martinez A.T."/>
            <person name="Grigoriev I.V."/>
        </authorList>
    </citation>
    <scope>NUCLEOTIDE SEQUENCE</scope>
    <source>
        <strain evidence="1">CIRM-BRFM 674</strain>
    </source>
</reference>
<dbReference type="Proteomes" id="UP000807469">
    <property type="component" value="Unassembled WGS sequence"/>
</dbReference>
<dbReference type="Gene3D" id="3.80.10.10">
    <property type="entry name" value="Ribonuclease Inhibitor"/>
    <property type="match status" value="1"/>
</dbReference>